<feature type="region of interest" description="Disordered" evidence="1">
    <location>
        <begin position="1"/>
        <end position="25"/>
    </location>
</feature>
<organism evidence="2 3">
    <name type="scientific">Conidiobolus coronatus (strain ATCC 28846 / CBS 209.66 / NRRL 28638)</name>
    <name type="common">Delacroixia coronata</name>
    <dbReference type="NCBI Taxonomy" id="796925"/>
    <lineage>
        <taxon>Eukaryota</taxon>
        <taxon>Fungi</taxon>
        <taxon>Fungi incertae sedis</taxon>
        <taxon>Zoopagomycota</taxon>
        <taxon>Entomophthoromycotina</taxon>
        <taxon>Entomophthoromycetes</taxon>
        <taxon>Entomophthorales</taxon>
        <taxon>Ancylistaceae</taxon>
        <taxon>Conidiobolus</taxon>
    </lineage>
</organism>
<evidence type="ECO:0000313" key="2">
    <source>
        <dbReference type="EMBL" id="KXN68045.1"/>
    </source>
</evidence>
<accession>A0A137NZ00</accession>
<sequence length="201" mass="22914">MGVVDRRRSHDSDLSHTSNEAETESATNALSRAICRLFLQVTDLDNKSPPSWDFVSRHENMPITILRSIQGNVKNDGAILHINQCPRCERLIMKRSKIFDLIEQSDRREFARCFIGLLLYKSATVTHDLGCFIRFPHSITGILGLYITQNVCAIIAVPTLTLSVMSIISYERLANYKAKLALILDCESFNRNKKKYHKETN</sequence>
<protein>
    <submittedName>
        <fullName evidence="2">Uncharacterized protein</fullName>
    </submittedName>
</protein>
<feature type="compositionally biased region" description="Polar residues" evidence="1">
    <location>
        <begin position="15"/>
        <end position="25"/>
    </location>
</feature>
<name>A0A137NZ00_CONC2</name>
<dbReference type="Proteomes" id="UP000070444">
    <property type="component" value="Unassembled WGS sequence"/>
</dbReference>
<keyword evidence="3" id="KW-1185">Reference proteome</keyword>
<reference evidence="2 3" key="1">
    <citation type="journal article" date="2015" name="Genome Biol. Evol.">
        <title>Phylogenomic analyses indicate that early fungi evolved digesting cell walls of algal ancestors of land plants.</title>
        <authorList>
            <person name="Chang Y."/>
            <person name="Wang S."/>
            <person name="Sekimoto S."/>
            <person name="Aerts A.L."/>
            <person name="Choi C."/>
            <person name="Clum A."/>
            <person name="LaButti K.M."/>
            <person name="Lindquist E.A."/>
            <person name="Yee Ngan C."/>
            <person name="Ohm R.A."/>
            <person name="Salamov A.A."/>
            <person name="Grigoriev I.V."/>
            <person name="Spatafora J.W."/>
            <person name="Berbee M.L."/>
        </authorList>
    </citation>
    <scope>NUCLEOTIDE SEQUENCE [LARGE SCALE GENOMIC DNA]</scope>
    <source>
        <strain evidence="2 3">NRRL 28638</strain>
    </source>
</reference>
<feature type="compositionally biased region" description="Basic and acidic residues" evidence="1">
    <location>
        <begin position="1"/>
        <end position="14"/>
    </location>
</feature>
<evidence type="ECO:0000256" key="1">
    <source>
        <dbReference type="SAM" id="MobiDB-lite"/>
    </source>
</evidence>
<evidence type="ECO:0000313" key="3">
    <source>
        <dbReference type="Proteomes" id="UP000070444"/>
    </source>
</evidence>
<dbReference type="EMBL" id="KQ964598">
    <property type="protein sequence ID" value="KXN68045.1"/>
    <property type="molecule type" value="Genomic_DNA"/>
</dbReference>
<gene>
    <name evidence="2" type="ORF">CONCODRAFT_9770</name>
</gene>
<proteinExistence type="predicted"/>
<dbReference type="AlphaFoldDB" id="A0A137NZ00"/>